<dbReference type="AlphaFoldDB" id="A0A2S5KMR2"/>
<dbReference type="EMBL" id="PRLP01000057">
    <property type="protein sequence ID" value="PPC76137.1"/>
    <property type="molecule type" value="Genomic_DNA"/>
</dbReference>
<reference evidence="2 3" key="1">
    <citation type="submission" date="2018-02" db="EMBL/GenBank/DDBJ databases">
        <title>novel marine gammaproteobacteria from coastal saline agro ecosystem.</title>
        <authorList>
            <person name="Krishnan R."/>
            <person name="Ramesh Kumar N."/>
        </authorList>
    </citation>
    <scope>NUCLEOTIDE SEQUENCE [LARGE SCALE GENOMIC DNA]</scope>
    <source>
        <strain evidence="2 3">228</strain>
    </source>
</reference>
<sequence length="134" mass="15682">MEEELYFNYSATLRIFSESGVDFEEIENKLGVQPTRKHRKGDRRGPKSPPYKHDMWSLDSGLHEEEKLEEHLFALWEILKPHKEYLLSLKETVEVDVFCGYRSSSHIAGVDVSYRALELFKELEIDFSLSIITT</sequence>
<organism evidence="2 3">
    <name type="scientific">Proteobacteria bacterium 228</name>
    <dbReference type="NCBI Taxonomy" id="2083153"/>
    <lineage>
        <taxon>Bacteria</taxon>
        <taxon>Pseudomonadati</taxon>
        <taxon>Pseudomonadota</taxon>
    </lineage>
</organism>
<accession>A0A2S5KMR2</accession>
<evidence type="ECO:0000313" key="3">
    <source>
        <dbReference type="Proteomes" id="UP000238196"/>
    </source>
</evidence>
<proteinExistence type="predicted"/>
<dbReference type="OrthoDB" id="7597094at2"/>
<dbReference type="InterPro" id="IPR025459">
    <property type="entry name" value="DUF4279"/>
</dbReference>
<evidence type="ECO:0000256" key="1">
    <source>
        <dbReference type="SAM" id="MobiDB-lite"/>
    </source>
</evidence>
<dbReference type="Proteomes" id="UP000238196">
    <property type="component" value="Unassembled WGS sequence"/>
</dbReference>
<evidence type="ECO:0000313" key="2">
    <source>
        <dbReference type="EMBL" id="PPC76137.1"/>
    </source>
</evidence>
<gene>
    <name evidence="2" type="ORF">C4K68_17270</name>
</gene>
<comment type="caution">
    <text evidence="2">The sequence shown here is derived from an EMBL/GenBank/DDBJ whole genome shotgun (WGS) entry which is preliminary data.</text>
</comment>
<feature type="region of interest" description="Disordered" evidence="1">
    <location>
        <begin position="32"/>
        <end position="54"/>
    </location>
</feature>
<protein>
    <recommendedName>
        <fullName evidence="4">DUF4279 domain-containing protein</fullName>
    </recommendedName>
</protein>
<evidence type="ECO:0008006" key="4">
    <source>
        <dbReference type="Google" id="ProtNLM"/>
    </source>
</evidence>
<dbReference type="Pfam" id="PF14106">
    <property type="entry name" value="DUF4279"/>
    <property type="match status" value="1"/>
</dbReference>
<name>A0A2S5KMR2_9PROT</name>